<dbReference type="SUPFAM" id="SSF48452">
    <property type="entry name" value="TPR-like"/>
    <property type="match status" value="1"/>
</dbReference>
<name>X1TW74_9ZZZZ</name>
<dbReference type="AlphaFoldDB" id="X1TW74"/>
<dbReference type="Gene3D" id="1.25.40.10">
    <property type="entry name" value="Tetratricopeptide repeat domain"/>
    <property type="match status" value="1"/>
</dbReference>
<feature type="non-terminal residue" evidence="1">
    <location>
        <position position="1"/>
    </location>
</feature>
<evidence type="ECO:0000313" key="1">
    <source>
        <dbReference type="EMBL" id="GAI95626.1"/>
    </source>
</evidence>
<organism evidence="1">
    <name type="scientific">marine sediment metagenome</name>
    <dbReference type="NCBI Taxonomy" id="412755"/>
    <lineage>
        <taxon>unclassified sequences</taxon>
        <taxon>metagenomes</taxon>
        <taxon>ecological metagenomes</taxon>
    </lineage>
</organism>
<accession>X1TW74</accession>
<gene>
    <name evidence="1" type="ORF">S12H4_27204</name>
</gene>
<protein>
    <recommendedName>
        <fullName evidence="2">MalT-like TPR region domain-containing protein</fullName>
    </recommendedName>
</protein>
<dbReference type="EMBL" id="BARW01015513">
    <property type="protein sequence ID" value="GAI95626.1"/>
    <property type="molecule type" value="Genomic_DNA"/>
</dbReference>
<comment type="caution">
    <text evidence="1">The sequence shown here is derived from an EMBL/GenBank/DDBJ whole genome shotgun (WGS) entry which is preliminary data.</text>
</comment>
<dbReference type="InterPro" id="IPR011990">
    <property type="entry name" value="TPR-like_helical_dom_sf"/>
</dbReference>
<proteinExistence type="predicted"/>
<evidence type="ECO:0008006" key="2">
    <source>
        <dbReference type="Google" id="ProtNLM"/>
    </source>
</evidence>
<reference evidence="1" key="1">
    <citation type="journal article" date="2014" name="Front. Microbiol.">
        <title>High frequency of phylogenetically diverse reductive dehalogenase-homologous genes in deep subseafloor sedimentary metagenomes.</title>
        <authorList>
            <person name="Kawai M."/>
            <person name="Futagami T."/>
            <person name="Toyoda A."/>
            <person name="Takaki Y."/>
            <person name="Nishi S."/>
            <person name="Hori S."/>
            <person name="Arai W."/>
            <person name="Tsubouchi T."/>
            <person name="Morono Y."/>
            <person name="Uchiyama I."/>
            <person name="Ito T."/>
            <person name="Fujiyama A."/>
            <person name="Inagaki F."/>
            <person name="Takami H."/>
        </authorList>
    </citation>
    <scope>NUCLEOTIDE SEQUENCE</scope>
    <source>
        <strain evidence="1">Expedition CK06-06</strain>
    </source>
</reference>
<sequence>RDSESANLPGKSINKAKDLVKDDNLTQYSRSELAVSIGTKEMRSGAVRHAKRFMRQGLIDPTENALAQAEWMAAQLGTNISHFVQLGEKVPASFEARARHFFYKENFEDSLNSAERWCTYQPLSSIPFIFSSYIASVCLDNDKEAVQILNSALPLYRNNPTFMNNYICSLAKTGDVGTAIETFQKLNLGDLSNDETFTFMATQGLLHFRTNNAEKGRELYLKAIMGFDRINAQRSAAIATYYWALEEKLILSSYKEARIKDAKSRMERFNVFELDKSIKKL</sequence>